<evidence type="ECO:0000313" key="8">
    <source>
        <dbReference type="Proteomes" id="UP001479436"/>
    </source>
</evidence>
<accession>A0ABR2W5V4</accession>
<feature type="compositionally biased region" description="Low complexity" evidence="6">
    <location>
        <begin position="205"/>
        <end position="216"/>
    </location>
</feature>
<dbReference type="Pfam" id="PF03357">
    <property type="entry name" value="Snf7"/>
    <property type="match status" value="1"/>
</dbReference>
<comment type="subcellular location">
    <subcellularLocation>
        <location evidence="1">Endosome</location>
    </subcellularLocation>
</comment>
<feature type="compositionally biased region" description="Basic residues" evidence="6">
    <location>
        <begin position="217"/>
        <end position="226"/>
    </location>
</feature>
<evidence type="ECO:0000313" key="7">
    <source>
        <dbReference type="EMBL" id="KAK9721147.1"/>
    </source>
</evidence>
<sequence length="226" mass="25537">MNLFFGKAKAKSSPKDAIVRLRETLLMLEKRENFLQTKIDNELKVAKANATKNKRAALMALKRKKQYEGQIEKISGSRMTIETQVMAIESANVNLETMNAMKAGSDAMKNIHGKLDIDKVDSTMDEIREQMDLANEISDAISQPVGFGYDMDEDELNAELEELEQEELDSKLLGAEAPPVHMPSVPDQPRKSSITHMFTKKMISHSLSFQTSSQQSSRRRRRCRAC</sequence>
<evidence type="ECO:0000256" key="6">
    <source>
        <dbReference type="SAM" id="MobiDB-lite"/>
    </source>
</evidence>
<keyword evidence="3" id="KW-0967">Endosome</keyword>
<gene>
    <name evidence="7" type="primary">SNF7</name>
    <name evidence="7" type="ORF">K7432_003675</name>
</gene>
<evidence type="ECO:0000256" key="5">
    <source>
        <dbReference type="ARBA" id="ARBA00042586"/>
    </source>
</evidence>
<dbReference type="Proteomes" id="UP001479436">
    <property type="component" value="Unassembled WGS sequence"/>
</dbReference>
<evidence type="ECO:0000256" key="3">
    <source>
        <dbReference type="ARBA" id="ARBA00022753"/>
    </source>
</evidence>
<feature type="region of interest" description="Disordered" evidence="6">
    <location>
        <begin position="205"/>
        <end position="226"/>
    </location>
</feature>
<name>A0ABR2W5V4_9FUNG</name>
<organism evidence="7 8">
    <name type="scientific">Basidiobolus ranarum</name>
    <dbReference type="NCBI Taxonomy" id="34480"/>
    <lineage>
        <taxon>Eukaryota</taxon>
        <taxon>Fungi</taxon>
        <taxon>Fungi incertae sedis</taxon>
        <taxon>Zoopagomycota</taxon>
        <taxon>Entomophthoromycotina</taxon>
        <taxon>Basidiobolomycetes</taxon>
        <taxon>Basidiobolales</taxon>
        <taxon>Basidiobolaceae</taxon>
        <taxon>Basidiobolus</taxon>
    </lineage>
</organism>
<dbReference type="InterPro" id="IPR005024">
    <property type="entry name" value="Snf7_fam"/>
</dbReference>
<evidence type="ECO:0000256" key="1">
    <source>
        <dbReference type="ARBA" id="ARBA00004177"/>
    </source>
</evidence>
<protein>
    <recommendedName>
        <fullName evidence="4">Vacuolar-sorting protein SNF7</fullName>
    </recommendedName>
    <alternativeName>
        <fullName evidence="5">Vacuolar protein-sorting-associated protein 32</fullName>
    </alternativeName>
</protein>
<dbReference type="EMBL" id="JASJQH010006990">
    <property type="protein sequence ID" value="KAK9721147.1"/>
    <property type="molecule type" value="Genomic_DNA"/>
</dbReference>
<comment type="caution">
    <text evidence="7">The sequence shown here is derived from an EMBL/GenBank/DDBJ whole genome shotgun (WGS) entry which is preliminary data.</text>
</comment>
<keyword evidence="8" id="KW-1185">Reference proteome</keyword>
<dbReference type="PANTHER" id="PTHR22761:SF10">
    <property type="entry name" value="GH13992P"/>
    <property type="match status" value="1"/>
</dbReference>
<comment type="similarity">
    <text evidence="2">Belongs to the SNF7 family.</text>
</comment>
<dbReference type="Gene3D" id="6.10.250.1710">
    <property type="match status" value="1"/>
</dbReference>
<proteinExistence type="inferred from homology"/>
<evidence type="ECO:0000256" key="4">
    <source>
        <dbReference type="ARBA" id="ARBA00040017"/>
    </source>
</evidence>
<evidence type="ECO:0000256" key="2">
    <source>
        <dbReference type="ARBA" id="ARBA00006190"/>
    </source>
</evidence>
<dbReference type="PANTHER" id="PTHR22761">
    <property type="entry name" value="CHARGED MULTIVESICULAR BODY PROTEIN"/>
    <property type="match status" value="1"/>
</dbReference>
<dbReference type="Gene3D" id="1.10.287.1060">
    <property type="entry name" value="ESAT-6-like"/>
    <property type="match status" value="1"/>
</dbReference>
<reference evidence="7 8" key="1">
    <citation type="submission" date="2023-04" db="EMBL/GenBank/DDBJ databases">
        <title>Genome of Basidiobolus ranarum AG-B5.</title>
        <authorList>
            <person name="Stajich J.E."/>
            <person name="Carter-House D."/>
            <person name="Gryganskyi A."/>
        </authorList>
    </citation>
    <scope>NUCLEOTIDE SEQUENCE [LARGE SCALE GENOMIC DNA]</scope>
    <source>
        <strain evidence="7 8">AG-B5</strain>
    </source>
</reference>